<evidence type="ECO:0000313" key="1">
    <source>
        <dbReference type="EMBL" id="QRD94224.1"/>
    </source>
</evidence>
<accession>A0A7U2N292</accession>
<evidence type="ECO:0000313" key="2">
    <source>
        <dbReference type="Proteomes" id="UP000596276"/>
    </source>
</evidence>
<reference evidence="2" key="1">
    <citation type="journal article" date="2021" name="G3 (Bethesda)">
        <title>Chromosome assembled and annotated genome sequence of Aspergillus flavus NRRL 3357.</title>
        <authorList>
            <person name="Skerker J.M."/>
            <person name="Pianalto K.M."/>
            <person name="Mondo S.J."/>
            <person name="Yang K."/>
            <person name="Arkin A.P."/>
            <person name="Keller N.P."/>
            <person name="Grigoriev I.V."/>
            <person name="Louise Glass N.L."/>
        </authorList>
    </citation>
    <scope>NUCLEOTIDE SEQUENCE [LARGE SCALE GENOMIC DNA]</scope>
    <source>
        <strain evidence="2">ATCC 200026 / FGSC A1120 / IAM 13836 / NRRL 3357 / JCM 12722 / SRRC 167</strain>
    </source>
</reference>
<dbReference type="VEuPathDB" id="FungiDB:AFLA_010577"/>
<dbReference type="AlphaFoldDB" id="A0A7U2N292"/>
<organism evidence="1 2">
    <name type="scientific">Aspergillus flavus (strain ATCC 200026 / FGSC A1120 / IAM 13836 / NRRL 3357 / JCM 12722 / SRRC 167)</name>
    <dbReference type="NCBI Taxonomy" id="332952"/>
    <lineage>
        <taxon>Eukaryota</taxon>
        <taxon>Fungi</taxon>
        <taxon>Dikarya</taxon>
        <taxon>Ascomycota</taxon>
        <taxon>Pezizomycotina</taxon>
        <taxon>Eurotiomycetes</taxon>
        <taxon>Eurotiomycetidae</taxon>
        <taxon>Eurotiales</taxon>
        <taxon>Aspergillaceae</taxon>
        <taxon>Aspergillus</taxon>
        <taxon>Aspergillus subgen. Circumdati</taxon>
    </lineage>
</organism>
<feature type="non-terminal residue" evidence="1">
    <location>
        <position position="1"/>
    </location>
</feature>
<gene>
    <name evidence="1" type="ORF">F9C07_12066</name>
</gene>
<name>A0A7U2N292_ASPFN</name>
<protein>
    <submittedName>
        <fullName evidence="1">Uncharacterized protein</fullName>
    </submittedName>
</protein>
<dbReference type="EMBL" id="CP044623">
    <property type="protein sequence ID" value="QRD94224.1"/>
    <property type="molecule type" value="Genomic_DNA"/>
</dbReference>
<sequence length="75" mass="8126">MLGSNSVIVMEAAIDGIPGTTQLSPLVELMCLGTELMGSTLMLGRVLEPDLPDYSERTLVSFPDITKEINIRCVE</sequence>
<keyword evidence="2" id="KW-1185">Reference proteome</keyword>
<proteinExistence type="predicted"/>
<dbReference type="Proteomes" id="UP000596276">
    <property type="component" value="Chromosome 6"/>
</dbReference>
<dbReference type="VEuPathDB" id="FungiDB:F9C07_12066"/>